<dbReference type="SUPFAM" id="SSF48695">
    <property type="entry name" value="Multiheme cytochromes"/>
    <property type="match status" value="1"/>
</dbReference>
<accession>A0A0F9NQT9</accession>
<feature type="region of interest" description="Disordered" evidence="1">
    <location>
        <begin position="189"/>
        <end position="211"/>
    </location>
</feature>
<reference evidence="2" key="1">
    <citation type="journal article" date="2015" name="Nature">
        <title>Complex archaea that bridge the gap between prokaryotes and eukaryotes.</title>
        <authorList>
            <person name="Spang A."/>
            <person name="Saw J.H."/>
            <person name="Jorgensen S.L."/>
            <person name="Zaremba-Niedzwiedzka K."/>
            <person name="Martijn J."/>
            <person name="Lind A.E."/>
            <person name="van Eijk R."/>
            <person name="Schleper C."/>
            <person name="Guy L."/>
            <person name="Ettema T.J."/>
        </authorList>
    </citation>
    <scope>NUCLEOTIDE SEQUENCE</scope>
</reference>
<dbReference type="EMBL" id="LAZR01003259">
    <property type="protein sequence ID" value="KKN20264.1"/>
    <property type="molecule type" value="Genomic_DNA"/>
</dbReference>
<comment type="caution">
    <text evidence="2">The sequence shown here is derived from an EMBL/GenBank/DDBJ whole genome shotgun (WGS) entry which is preliminary data.</text>
</comment>
<sequence>MKTRLLITVLISIVVTFFAVSSALAGGWHVIGPTHDPDAGNWGDSGQVPHLGLSTSSNQCKTCHAVHNADNTGFADLGDGSTGTGQQFKLLRNESRQTECYFCHGPNGALTTAVKKPYADMYWDDDENPGTPDVVADPKGEHTLGATAIPDSTVDASFLSGDGLSCGNCHSVHGSWTLNGVAAAGTKQIDNEEWVDDGSQTDPDADGEPRYLTSVGLDTRILRRDPAQNGGDASLGVINVASPDANNDATDAQTPAVDLTQGEVLAGFCGDCHNKNVNWSTGGNGEVGETIGAVAAGGGTVAEGSRPNSYAHPLGELDGLIDIYGKLGRVESEHHVEHHSEDADGGFTCWDCHESRQEEPSKFPHRTQGHKLLNNEYTDTSAQLDTTNYQLAWDSGTDSYTGDPNRPLPELDEKVCRECHGAGMMEDESMFPGIGVPDAADSF</sequence>
<organism evidence="2">
    <name type="scientific">marine sediment metagenome</name>
    <dbReference type="NCBI Taxonomy" id="412755"/>
    <lineage>
        <taxon>unclassified sequences</taxon>
        <taxon>metagenomes</taxon>
        <taxon>ecological metagenomes</taxon>
    </lineage>
</organism>
<dbReference type="InterPro" id="IPR036280">
    <property type="entry name" value="Multihaem_cyt_sf"/>
</dbReference>
<name>A0A0F9NQT9_9ZZZZ</name>
<protein>
    <submittedName>
        <fullName evidence="2">Uncharacterized protein</fullName>
    </submittedName>
</protein>
<proteinExistence type="predicted"/>
<evidence type="ECO:0000256" key="1">
    <source>
        <dbReference type="SAM" id="MobiDB-lite"/>
    </source>
</evidence>
<gene>
    <name evidence="2" type="ORF">LCGC14_0937360</name>
</gene>
<evidence type="ECO:0000313" key="2">
    <source>
        <dbReference type="EMBL" id="KKN20264.1"/>
    </source>
</evidence>
<dbReference type="AlphaFoldDB" id="A0A0F9NQT9"/>